<comment type="caution">
    <text evidence="2">The sequence shown here is derived from an EMBL/GenBank/DDBJ whole genome shotgun (WGS) entry which is preliminary data.</text>
</comment>
<sequence>MIDQELNTALHGALDALPAEKPAFGISPKLKEALSHVQKPGRYTGGEPGSVYKEKEKVDVRFAFCFPDTYEVGMSFLGEKILYELLNQHENWWCERAFMPWLDMKAEMERLGLPLYTLESKDLLTDFDAVGFTLQYELSYTNILAMLDLAGIPFYAADRDERWPLIVAGGPCTCNAEPLAAFFDVIQLGEGERQLPSICEAIEQGKKEGISKHELLLRIARIPGVYIPAFYDVDYYEDGRVKSITPNQPGVPAVVTKAIIQDMNDFAPPTNFVVPMVGAIQDRASIEVLRGCVRGCRFCQAGFLYRPMRQRDAGLLNKAAQDLCANTGYEELSLSSLSTSDHSQLEELLDDLNSWAPAEHVSLSLPSLRMDNFSESLIEKTTKVRKSGLTFAAEAGTQRLRDVINKNVTWDEIEKTCRIAFEAGYTSVKLYFMMGLPTETMADIEGIAETAQKVVDLYYHTQTHAKGKGVQVTVSCACFVPKPHTPFQFVPMDSAETLEAKQKHLLESVHSRKIKVNYHDSKTSFLEGVFAKGDRRLAPALVEAYRRGCVFDGWEECFRYDTWMQTFADLGIDPHFYCNRAIGLDEVTPWAHMDYGITHEYLVREYKKALAAQTTPPCNRACSGCGANRLLGGPCFDYSADLV</sequence>
<reference evidence="2" key="2">
    <citation type="submission" date="2021-04" db="EMBL/GenBank/DDBJ databases">
        <authorList>
            <person name="Gilroy R."/>
        </authorList>
    </citation>
    <scope>NUCLEOTIDE SEQUENCE</scope>
    <source>
        <strain evidence="2">ChiSjej5B23-2810</strain>
    </source>
</reference>
<feature type="domain" description="Radical SAM core" evidence="1">
    <location>
        <begin position="278"/>
        <end position="517"/>
    </location>
</feature>
<dbReference type="NCBIfam" id="TIGR03960">
    <property type="entry name" value="rSAM_fuse_unch"/>
    <property type="match status" value="1"/>
</dbReference>
<dbReference type="InterPro" id="IPR023862">
    <property type="entry name" value="CHP03960_rSAM"/>
</dbReference>
<reference evidence="2" key="1">
    <citation type="journal article" date="2021" name="PeerJ">
        <title>Extensive microbial diversity within the chicken gut microbiome revealed by metagenomics and culture.</title>
        <authorList>
            <person name="Gilroy R."/>
            <person name="Ravi A."/>
            <person name="Getino M."/>
            <person name="Pursley I."/>
            <person name="Horton D.L."/>
            <person name="Alikhan N.F."/>
            <person name="Baker D."/>
            <person name="Gharbi K."/>
            <person name="Hall N."/>
            <person name="Watson M."/>
            <person name="Adriaenssens E.M."/>
            <person name="Foster-Nyarko E."/>
            <person name="Jarju S."/>
            <person name="Secka A."/>
            <person name="Antonio M."/>
            <person name="Oren A."/>
            <person name="Chaudhuri R.R."/>
            <person name="La Ragione R."/>
            <person name="Hildebrand F."/>
            <person name="Pallen M.J."/>
        </authorList>
    </citation>
    <scope>NUCLEOTIDE SEQUENCE</scope>
    <source>
        <strain evidence="2">ChiSjej5B23-2810</strain>
    </source>
</reference>
<evidence type="ECO:0000313" key="3">
    <source>
        <dbReference type="Proteomes" id="UP000823906"/>
    </source>
</evidence>
<dbReference type="GO" id="GO:0003824">
    <property type="term" value="F:catalytic activity"/>
    <property type="evidence" value="ECO:0007669"/>
    <property type="project" value="InterPro"/>
</dbReference>
<evidence type="ECO:0000259" key="1">
    <source>
        <dbReference type="PROSITE" id="PS51918"/>
    </source>
</evidence>
<dbReference type="Pfam" id="PF04055">
    <property type="entry name" value="Radical_SAM"/>
    <property type="match status" value="1"/>
</dbReference>
<dbReference type="SFLD" id="SFLDS00029">
    <property type="entry name" value="Radical_SAM"/>
    <property type="match status" value="1"/>
</dbReference>
<dbReference type="AlphaFoldDB" id="A0A9D2P9K4"/>
<dbReference type="GO" id="GO:0051536">
    <property type="term" value="F:iron-sulfur cluster binding"/>
    <property type="evidence" value="ECO:0007669"/>
    <property type="project" value="InterPro"/>
</dbReference>
<dbReference type="PROSITE" id="PS51918">
    <property type="entry name" value="RADICAL_SAM"/>
    <property type="match status" value="1"/>
</dbReference>
<name>A0A9D2P9K4_9FIRM</name>
<dbReference type="SFLD" id="SFLDG01082">
    <property type="entry name" value="B12-binding_domain_containing"/>
    <property type="match status" value="1"/>
</dbReference>
<dbReference type="SUPFAM" id="SSF102114">
    <property type="entry name" value="Radical SAM enzymes"/>
    <property type="match status" value="1"/>
</dbReference>
<dbReference type="EMBL" id="DWWN01000053">
    <property type="protein sequence ID" value="HJC46114.1"/>
    <property type="molecule type" value="Genomic_DNA"/>
</dbReference>
<dbReference type="InterPro" id="IPR023404">
    <property type="entry name" value="rSAM_horseshoe"/>
</dbReference>
<dbReference type="PANTHER" id="PTHR42731:SF1">
    <property type="entry name" value="RADICAL SAM DOMAIN PROTEIN"/>
    <property type="match status" value="1"/>
</dbReference>
<organism evidence="2 3">
    <name type="scientific">Candidatus Faecalibacterium faecigallinarum</name>
    <dbReference type="NCBI Taxonomy" id="2838577"/>
    <lineage>
        <taxon>Bacteria</taxon>
        <taxon>Bacillati</taxon>
        <taxon>Bacillota</taxon>
        <taxon>Clostridia</taxon>
        <taxon>Eubacteriales</taxon>
        <taxon>Oscillospiraceae</taxon>
        <taxon>Faecalibacterium</taxon>
    </lineage>
</organism>
<gene>
    <name evidence="2" type="ORF">H9703_08295</name>
</gene>
<dbReference type="Gene3D" id="3.80.30.20">
    <property type="entry name" value="tm_1862 like domain"/>
    <property type="match status" value="1"/>
</dbReference>
<evidence type="ECO:0000313" key="2">
    <source>
        <dbReference type="EMBL" id="HJC46114.1"/>
    </source>
</evidence>
<accession>A0A9D2P9K4</accession>
<dbReference type="InterPro" id="IPR006638">
    <property type="entry name" value="Elp3/MiaA/NifB-like_rSAM"/>
</dbReference>
<dbReference type="InterPro" id="IPR045784">
    <property type="entry name" value="Radical_SAM_N2"/>
</dbReference>
<dbReference type="Pfam" id="PF19864">
    <property type="entry name" value="Radical_SAM_N2"/>
    <property type="match status" value="1"/>
</dbReference>
<dbReference type="PANTHER" id="PTHR42731">
    <property type="entry name" value="SLL1084 PROTEIN"/>
    <property type="match status" value="1"/>
</dbReference>
<proteinExistence type="predicted"/>
<dbReference type="InterPro" id="IPR007197">
    <property type="entry name" value="rSAM"/>
</dbReference>
<dbReference type="SMART" id="SM00729">
    <property type="entry name" value="Elp3"/>
    <property type="match status" value="1"/>
</dbReference>
<dbReference type="InterPro" id="IPR058240">
    <property type="entry name" value="rSAM_sf"/>
</dbReference>
<dbReference type="Proteomes" id="UP000823906">
    <property type="component" value="Unassembled WGS sequence"/>
</dbReference>
<protein>
    <submittedName>
        <fullName evidence="2">TIGR03960 family B12-binding radical SAM protein</fullName>
    </submittedName>
</protein>